<evidence type="ECO:0000256" key="1">
    <source>
        <dbReference type="ARBA" id="ARBA00000085"/>
    </source>
</evidence>
<dbReference type="Pfam" id="PF07730">
    <property type="entry name" value="HisKA_3"/>
    <property type="match status" value="1"/>
</dbReference>
<keyword evidence="6" id="KW-0067">ATP-binding</keyword>
<comment type="caution">
    <text evidence="10">The sequence shown here is derived from an EMBL/GenBank/DDBJ whole genome shotgun (WGS) entry which is preliminary data.</text>
</comment>
<dbReference type="InterPro" id="IPR036034">
    <property type="entry name" value="PDZ_sf"/>
</dbReference>
<keyword evidence="8" id="KW-1133">Transmembrane helix</keyword>
<feature type="transmembrane region" description="Helical" evidence="8">
    <location>
        <begin position="46"/>
        <end position="64"/>
    </location>
</feature>
<feature type="transmembrane region" description="Helical" evidence="8">
    <location>
        <begin position="178"/>
        <end position="201"/>
    </location>
</feature>
<dbReference type="GO" id="GO:0000155">
    <property type="term" value="F:phosphorelay sensor kinase activity"/>
    <property type="evidence" value="ECO:0007669"/>
    <property type="project" value="InterPro"/>
</dbReference>
<dbReference type="InterPro" id="IPR005467">
    <property type="entry name" value="His_kinase_dom"/>
</dbReference>
<comment type="catalytic activity">
    <reaction evidence="1">
        <text>ATP + protein L-histidine = ADP + protein N-phospho-L-histidine.</text>
        <dbReference type="EC" id="2.7.13.3"/>
    </reaction>
</comment>
<evidence type="ECO:0000256" key="8">
    <source>
        <dbReference type="SAM" id="Phobius"/>
    </source>
</evidence>
<feature type="transmembrane region" description="Helical" evidence="8">
    <location>
        <begin position="273"/>
        <end position="302"/>
    </location>
</feature>
<feature type="transmembrane region" description="Helical" evidence="8">
    <location>
        <begin position="341"/>
        <end position="362"/>
    </location>
</feature>
<dbReference type="SUPFAM" id="SSF50156">
    <property type="entry name" value="PDZ domain-like"/>
    <property type="match status" value="1"/>
</dbReference>
<dbReference type="GO" id="GO:0016020">
    <property type="term" value="C:membrane"/>
    <property type="evidence" value="ECO:0007669"/>
    <property type="project" value="InterPro"/>
</dbReference>
<dbReference type="SUPFAM" id="SSF55874">
    <property type="entry name" value="ATPase domain of HSP90 chaperone/DNA topoisomerase II/histidine kinase"/>
    <property type="match status" value="1"/>
</dbReference>
<name>A0A329MQB1_9BACL</name>
<keyword evidence="4" id="KW-0547">Nucleotide-binding</keyword>
<dbReference type="Pfam" id="PF02518">
    <property type="entry name" value="HATPase_c"/>
    <property type="match status" value="1"/>
</dbReference>
<dbReference type="InterPro" id="IPR036890">
    <property type="entry name" value="HATPase_C_sf"/>
</dbReference>
<accession>A0A329MQB1</accession>
<keyword evidence="11" id="KW-1185">Reference proteome</keyword>
<evidence type="ECO:0000313" key="10">
    <source>
        <dbReference type="EMBL" id="RAV22095.1"/>
    </source>
</evidence>
<feature type="transmembrane region" description="Helical" evidence="8">
    <location>
        <begin position="308"/>
        <end position="329"/>
    </location>
</feature>
<dbReference type="InterPro" id="IPR011712">
    <property type="entry name" value="Sig_transdc_His_kin_sub3_dim/P"/>
</dbReference>
<dbReference type="InterPro" id="IPR003594">
    <property type="entry name" value="HATPase_dom"/>
</dbReference>
<organism evidence="10 11">
    <name type="scientific">Paenibacillus contaminans</name>
    <dbReference type="NCBI Taxonomy" id="450362"/>
    <lineage>
        <taxon>Bacteria</taxon>
        <taxon>Bacillati</taxon>
        <taxon>Bacillota</taxon>
        <taxon>Bacilli</taxon>
        <taxon>Bacillales</taxon>
        <taxon>Paenibacillaceae</taxon>
        <taxon>Paenibacillus</taxon>
    </lineage>
</organism>
<feature type="transmembrane region" description="Helical" evidence="8">
    <location>
        <begin position="213"/>
        <end position="234"/>
    </location>
</feature>
<evidence type="ECO:0000256" key="7">
    <source>
        <dbReference type="ARBA" id="ARBA00023012"/>
    </source>
</evidence>
<evidence type="ECO:0000256" key="6">
    <source>
        <dbReference type="ARBA" id="ARBA00022840"/>
    </source>
</evidence>
<evidence type="ECO:0000256" key="5">
    <source>
        <dbReference type="ARBA" id="ARBA00022777"/>
    </source>
</evidence>
<reference evidence="10 11" key="1">
    <citation type="journal article" date="2009" name="Int. J. Syst. Evol. Microbiol.">
        <title>Paenibacillus contaminans sp. nov., isolated from a contaminated laboratory plate.</title>
        <authorList>
            <person name="Chou J.H."/>
            <person name="Lee J.H."/>
            <person name="Lin M.C."/>
            <person name="Chang P.S."/>
            <person name="Arun A.B."/>
            <person name="Young C.C."/>
            <person name="Chen W.M."/>
        </authorList>
    </citation>
    <scope>NUCLEOTIDE SEQUENCE [LARGE SCALE GENOMIC DNA]</scope>
    <source>
        <strain evidence="10 11">CKOBP-6</strain>
    </source>
</reference>
<dbReference type="GO" id="GO:0005524">
    <property type="term" value="F:ATP binding"/>
    <property type="evidence" value="ECO:0007669"/>
    <property type="project" value="UniProtKB-KW"/>
</dbReference>
<protein>
    <recommendedName>
        <fullName evidence="2">histidine kinase</fullName>
        <ecNumber evidence="2">2.7.13.3</ecNumber>
    </recommendedName>
</protein>
<dbReference type="PANTHER" id="PTHR24421:SF60">
    <property type="entry name" value="SENSOR HISTIDINE KINASE COMP"/>
    <property type="match status" value="1"/>
</dbReference>
<dbReference type="EC" id="2.7.13.3" evidence="2"/>
<evidence type="ECO:0000256" key="2">
    <source>
        <dbReference type="ARBA" id="ARBA00012438"/>
    </source>
</evidence>
<keyword evidence="7" id="KW-0902">Two-component regulatory system</keyword>
<sequence length="844" mass="97285">MLDLKTLVNASCSSTEITEDALFWFSILFIPFTAFLSSGVQIAACMVSTLFLLVFYYYYIIANIDEKGGKLMKKYFFTFSLLTSFVLLQIWMIHVIFSYSVSGIIVAQQGNEWKIAKFESKNISTEAGLKIGDTIVSINGKDPADYISVIKWRSLDQFEEIVVSRGGNQFTVFEKGNFFAFTYDLFPIVGGFLSFLMAILIYRKIHNSKSALILSYVFLDIGLVFTSLGASLRGDTVGKFIISAGVISLPVVFLHFLVVLMEEKGKIRLATNYVRYLYIPVVLAFFVLMTTFLPMHVTYYIYSFSVRTTMIFFLVGIILNFYLLLYLYVKYGRQKSYLSTLIKMVWCSLIISFLPLVTFSFIPKLLMGHEWVDSFFLSWFVLFFPVSFAYLIITKQLYNIDTILRRILMTTIIALLPSGVFTGLIAIFYQNENRDKHLVLLFIAMVIIQSFFLYSLEYFMTKLQAILFPRKHLLQTSIQKIAKNLTSISSFNELKEIILVDIVKTLEVFGGAVVFKYKDTMETISEGDIDVAEVERFVESGETEHSEFSCLQINSHEEYSSYLIMTRTRTNTLLGMEEMQWLNIIISYLAVSLENLHLIRKLNVKLQHLAAQMPNEQEANDFVWFRKLTFELQEMERMRIATDLHDTTMQDLFFLKRRLVGVIQRYALSKEDQDHMSSLIEYIEIINTNLRQSCFELHPHLLKEIGLVQTLEKIIEREAYGSPFEIDFQTDQENRIEKRDMETKRHLFRMIQELLNNAKKHSEASKVVIRLRANQEGMTLSYEDDGVGFDPTRTAPRQIGSSGIGMEQLKSRVLHLNGLWELETGKGCGVKIRIALPAFESMSA</sequence>
<dbReference type="PROSITE" id="PS50109">
    <property type="entry name" value="HIS_KIN"/>
    <property type="match status" value="1"/>
</dbReference>
<feature type="transmembrane region" description="Helical" evidence="8">
    <location>
        <begin position="441"/>
        <end position="460"/>
    </location>
</feature>
<keyword evidence="3" id="KW-0808">Transferase</keyword>
<proteinExistence type="predicted"/>
<dbReference type="EMBL" id="QMFB01000003">
    <property type="protein sequence ID" value="RAV22095.1"/>
    <property type="molecule type" value="Genomic_DNA"/>
</dbReference>
<dbReference type="InterPro" id="IPR050482">
    <property type="entry name" value="Sensor_HK_TwoCompSys"/>
</dbReference>
<keyword evidence="8" id="KW-0812">Transmembrane</keyword>
<evidence type="ECO:0000313" key="11">
    <source>
        <dbReference type="Proteomes" id="UP000250369"/>
    </source>
</evidence>
<feature type="transmembrane region" description="Helical" evidence="8">
    <location>
        <begin position="406"/>
        <end position="429"/>
    </location>
</feature>
<evidence type="ECO:0000256" key="4">
    <source>
        <dbReference type="ARBA" id="ARBA00022741"/>
    </source>
</evidence>
<gene>
    <name evidence="10" type="ORF">DQG23_08665</name>
</gene>
<feature type="domain" description="Histidine kinase" evidence="9">
    <location>
        <begin position="747"/>
        <end position="840"/>
    </location>
</feature>
<feature type="transmembrane region" description="Helical" evidence="8">
    <location>
        <begin position="374"/>
        <end position="394"/>
    </location>
</feature>
<evidence type="ECO:0000256" key="3">
    <source>
        <dbReference type="ARBA" id="ARBA00022679"/>
    </source>
</evidence>
<keyword evidence="8" id="KW-0472">Membrane</keyword>
<dbReference type="GO" id="GO:0046983">
    <property type="term" value="F:protein dimerization activity"/>
    <property type="evidence" value="ECO:0007669"/>
    <property type="project" value="InterPro"/>
</dbReference>
<feature type="transmembrane region" description="Helical" evidence="8">
    <location>
        <begin position="76"/>
        <end position="97"/>
    </location>
</feature>
<keyword evidence="5" id="KW-0418">Kinase</keyword>
<evidence type="ECO:0000259" key="9">
    <source>
        <dbReference type="PROSITE" id="PS50109"/>
    </source>
</evidence>
<dbReference type="SMART" id="SM00387">
    <property type="entry name" value="HATPase_c"/>
    <property type="match status" value="1"/>
</dbReference>
<dbReference type="CDD" id="cd16917">
    <property type="entry name" value="HATPase_UhpB-NarQ-NarX-like"/>
    <property type="match status" value="1"/>
</dbReference>
<dbReference type="Proteomes" id="UP000250369">
    <property type="component" value="Unassembled WGS sequence"/>
</dbReference>
<feature type="transmembrane region" description="Helical" evidence="8">
    <location>
        <begin position="240"/>
        <end position="261"/>
    </location>
</feature>
<dbReference type="Gene3D" id="3.30.565.10">
    <property type="entry name" value="Histidine kinase-like ATPase, C-terminal domain"/>
    <property type="match status" value="1"/>
</dbReference>
<dbReference type="PANTHER" id="PTHR24421">
    <property type="entry name" value="NITRATE/NITRITE SENSOR PROTEIN NARX-RELATED"/>
    <property type="match status" value="1"/>
</dbReference>
<feature type="transmembrane region" description="Helical" evidence="8">
    <location>
        <begin position="21"/>
        <end position="40"/>
    </location>
</feature>
<dbReference type="AlphaFoldDB" id="A0A329MQB1"/>